<sequence>MSDPDPDPVLTVTAERHPAGPTLITLSGELDFATVADLHDVIADTQFTAVGVVIDLTGVLYCDSAGITELVTASQQARKAGSPLVLAGLSDNLRRVFGIAGLHAIFSSYPTVDLAVGSL</sequence>
<dbReference type="PROSITE" id="PS50801">
    <property type="entry name" value="STAS"/>
    <property type="match status" value="1"/>
</dbReference>
<feature type="domain" description="STAS" evidence="3">
    <location>
        <begin position="20"/>
        <end position="119"/>
    </location>
</feature>
<dbReference type="PANTHER" id="PTHR33495">
    <property type="entry name" value="ANTI-SIGMA FACTOR ANTAGONIST TM_1081-RELATED-RELATED"/>
    <property type="match status" value="1"/>
</dbReference>
<dbReference type="EMBL" id="FRBI01000008">
    <property type="protein sequence ID" value="SHM07243.1"/>
    <property type="molecule type" value="Genomic_DNA"/>
</dbReference>
<accession>A0A1M7FT91</accession>
<gene>
    <name evidence="4" type="ORF">SAMN05216499_10850</name>
</gene>
<evidence type="ECO:0000259" key="3">
    <source>
        <dbReference type="PROSITE" id="PS50801"/>
    </source>
</evidence>
<organism evidence="4 5">
    <name type="scientific">Actinacidiphila paucisporea</name>
    <dbReference type="NCBI Taxonomy" id="310782"/>
    <lineage>
        <taxon>Bacteria</taxon>
        <taxon>Bacillati</taxon>
        <taxon>Actinomycetota</taxon>
        <taxon>Actinomycetes</taxon>
        <taxon>Kitasatosporales</taxon>
        <taxon>Streptomycetaceae</taxon>
        <taxon>Actinacidiphila</taxon>
    </lineage>
</organism>
<evidence type="ECO:0000313" key="4">
    <source>
        <dbReference type="EMBL" id="SHM07243.1"/>
    </source>
</evidence>
<keyword evidence="5" id="KW-1185">Reference proteome</keyword>
<comment type="similarity">
    <text evidence="1 2">Belongs to the anti-sigma-factor antagonist family.</text>
</comment>
<evidence type="ECO:0000256" key="2">
    <source>
        <dbReference type="RuleBase" id="RU003749"/>
    </source>
</evidence>
<dbReference type="Proteomes" id="UP000184111">
    <property type="component" value="Unassembled WGS sequence"/>
</dbReference>
<dbReference type="AlphaFoldDB" id="A0A1M7FT91"/>
<dbReference type="PANTHER" id="PTHR33495:SF2">
    <property type="entry name" value="ANTI-SIGMA FACTOR ANTAGONIST TM_1081-RELATED"/>
    <property type="match status" value="1"/>
</dbReference>
<dbReference type="Gene3D" id="3.30.750.24">
    <property type="entry name" value="STAS domain"/>
    <property type="match status" value="1"/>
</dbReference>
<protein>
    <recommendedName>
        <fullName evidence="2">Anti-sigma factor antagonist</fullName>
    </recommendedName>
</protein>
<dbReference type="RefSeq" id="WP_073498179.1">
    <property type="nucleotide sequence ID" value="NZ_FRBI01000008.1"/>
</dbReference>
<dbReference type="InterPro" id="IPR036513">
    <property type="entry name" value="STAS_dom_sf"/>
</dbReference>
<dbReference type="NCBIfam" id="TIGR00377">
    <property type="entry name" value="ant_ant_sig"/>
    <property type="match status" value="1"/>
</dbReference>
<dbReference type="SUPFAM" id="SSF52091">
    <property type="entry name" value="SpoIIaa-like"/>
    <property type="match status" value="1"/>
</dbReference>
<reference evidence="4 5" key="1">
    <citation type="submission" date="2016-11" db="EMBL/GenBank/DDBJ databases">
        <authorList>
            <person name="Jaros S."/>
            <person name="Januszkiewicz K."/>
            <person name="Wedrychowicz H."/>
        </authorList>
    </citation>
    <scope>NUCLEOTIDE SEQUENCE [LARGE SCALE GENOMIC DNA]</scope>
    <source>
        <strain evidence="4 5">CGMCC 4.2025</strain>
    </source>
</reference>
<evidence type="ECO:0000313" key="5">
    <source>
        <dbReference type="Proteomes" id="UP000184111"/>
    </source>
</evidence>
<evidence type="ECO:0000256" key="1">
    <source>
        <dbReference type="ARBA" id="ARBA00009013"/>
    </source>
</evidence>
<dbReference type="InterPro" id="IPR002645">
    <property type="entry name" value="STAS_dom"/>
</dbReference>
<dbReference type="STRING" id="310782.SAMN05216499_10850"/>
<dbReference type="GO" id="GO:0043856">
    <property type="term" value="F:anti-sigma factor antagonist activity"/>
    <property type="evidence" value="ECO:0007669"/>
    <property type="project" value="InterPro"/>
</dbReference>
<name>A0A1M7FT91_9ACTN</name>
<dbReference type="CDD" id="cd07043">
    <property type="entry name" value="STAS_anti-anti-sigma_factors"/>
    <property type="match status" value="1"/>
</dbReference>
<dbReference type="Pfam" id="PF01740">
    <property type="entry name" value="STAS"/>
    <property type="match status" value="1"/>
</dbReference>
<dbReference type="InterPro" id="IPR003658">
    <property type="entry name" value="Anti-sigma_ant"/>
</dbReference>
<proteinExistence type="inferred from homology"/>